<protein>
    <submittedName>
        <fullName evidence="12">Sodium/hydrogen exchanger</fullName>
    </submittedName>
</protein>
<name>A0A976MC75_THEOR</name>
<dbReference type="InterPro" id="IPR018422">
    <property type="entry name" value="Cation/H_exchanger_CPA1"/>
</dbReference>
<evidence type="ECO:0000256" key="4">
    <source>
        <dbReference type="ARBA" id="ARBA00022692"/>
    </source>
</evidence>
<sequence>MPISKIITHLAYLLGFAILNLRNVSCSAESTDLSGVSENLASTVSLFIFILVSSCFLQFITSKINDKIPISLILFVYGMIIYGILMSFEEEKLSFKFLKWVASVRRIDNSILYFIALPILLYEATQTIDWYSFCNFLLAGTTLAVIGVVLQVGILGLLFNYTLGIGEKWSFKISFLLASILSSTDPVAVLSILGDTRAPDKLITMFNGESLINDGTSVLLFQFFYLLTIGQSSSVLYYLVLFIKLLIVSPLLGVACGTFVIVWVSFFRRWHVVQSLISVSMGYLLFFCAEYYMNVSGPLSIVCYGLFVKAYGLIAFDREALEKHHVLVEGLSYISNYMVFTISGILTIGMLKSQFLLPNIGMKILKLFGVYFFLNVARIIMLLSFRPVLAYTGYKINFKEVVLLLWGGLRGAMVLVLGLRLESDSKIENATSDLISFYISGSSMLILVLQGFTFDWLFKSLNPYPMSTQRREHLTRTMSSIDRKYEAEIESLKTHWLFRNSDIVMKADLAVPSLEDLRWDKMGRLVYSQNTAKLEDLVVIEEMKEAVEEEEEVEEEENIYLFNQEILTGNKLQMKLESSLSYLQIKTDSNLQMTPRESFIVDAVESLEKREGESVGEPEMEEKELRKEDETYITIFNALSYIYGEMYKNDFIDGKSLLTLQTCLNISLDFAINKLNKRSISAWRTLMRTSDVETRLIYDIEDWDELAKLEKMDGFEFEWFVLKSTMEEIVKRKLNFVKRANVSFILDLTLAYVEAHEKLFSKTTNSLENILTNELFQSYFKQINNAKKYVFTIKSKMNIKFYYCLLRKTAITMINLKKEVVDEHYVNGMLLREDRNQIINVLDQELYKNLNKTNFIKMIKNLFRKFFYLITFNKKMHTTATPL</sequence>
<dbReference type="Pfam" id="PF00999">
    <property type="entry name" value="Na_H_Exchanger"/>
    <property type="match status" value="1"/>
</dbReference>
<keyword evidence="5 10" id="KW-1133">Transmembrane helix</keyword>
<feature type="transmembrane region" description="Helical" evidence="10">
    <location>
        <begin position="435"/>
        <end position="458"/>
    </location>
</feature>
<keyword evidence="8 10" id="KW-0472">Membrane</keyword>
<feature type="transmembrane region" description="Helical" evidence="10">
    <location>
        <begin position="211"/>
        <end position="229"/>
    </location>
</feature>
<gene>
    <name evidence="12" type="ORF">MACK_001263</name>
</gene>
<feature type="domain" description="Cation/H+ exchanger transmembrane" evidence="11">
    <location>
        <begin position="59"/>
        <end position="459"/>
    </location>
</feature>
<feature type="transmembrane region" description="Helical" evidence="10">
    <location>
        <begin position="299"/>
        <end position="316"/>
    </location>
</feature>
<feature type="transmembrane region" description="Helical" evidence="10">
    <location>
        <begin position="235"/>
        <end position="264"/>
    </location>
</feature>
<evidence type="ECO:0000313" key="12">
    <source>
        <dbReference type="EMBL" id="UKK01910.2"/>
    </source>
</evidence>
<dbReference type="Gene3D" id="6.10.140.1330">
    <property type="match status" value="1"/>
</dbReference>
<keyword evidence="6" id="KW-0915">Sodium</keyword>
<keyword evidence="7" id="KW-0406">Ion transport</keyword>
<feature type="transmembrane region" description="Helical" evidence="10">
    <location>
        <begin position="44"/>
        <end position="61"/>
    </location>
</feature>
<feature type="transmembrane region" description="Helical" evidence="10">
    <location>
        <begin position="401"/>
        <end position="419"/>
    </location>
</feature>
<evidence type="ECO:0000259" key="11">
    <source>
        <dbReference type="Pfam" id="PF00999"/>
    </source>
</evidence>
<dbReference type="GO" id="GO:0005886">
    <property type="term" value="C:plasma membrane"/>
    <property type="evidence" value="ECO:0007669"/>
    <property type="project" value="UniProtKB-SubCell"/>
</dbReference>
<evidence type="ECO:0000256" key="8">
    <source>
        <dbReference type="ARBA" id="ARBA00023136"/>
    </source>
</evidence>
<evidence type="ECO:0000256" key="5">
    <source>
        <dbReference type="ARBA" id="ARBA00022989"/>
    </source>
</evidence>
<dbReference type="PANTHER" id="PTHR10110">
    <property type="entry name" value="SODIUM/HYDROGEN EXCHANGER"/>
    <property type="match status" value="1"/>
</dbReference>
<evidence type="ECO:0000256" key="1">
    <source>
        <dbReference type="ARBA" id="ARBA00004651"/>
    </source>
</evidence>
<evidence type="ECO:0000256" key="2">
    <source>
        <dbReference type="ARBA" id="ARBA00022448"/>
    </source>
</evidence>
<evidence type="ECO:0000256" key="7">
    <source>
        <dbReference type="ARBA" id="ARBA00023065"/>
    </source>
</evidence>
<feature type="transmembrane region" description="Helical" evidence="10">
    <location>
        <begin position="171"/>
        <end position="190"/>
    </location>
</feature>
<dbReference type="AlphaFoldDB" id="A0A976MC75"/>
<dbReference type="GO" id="GO:0015386">
    <property type="term" value="F:potassium:proton antiporter activity"/>
    <property type="evidence" value="ECO:0007669"/>
    <property type="project" value="TreeGrafter"/>
</dbReference>
<feature type="transmembrane region" description="Helical" evidence="10">
    <location>
        <begin position="68"/>
        <end position="87"/>
    </location>
</feature>
<accession>A0A976MC75</accession>
<dbReference type="Proteomes" id="UP000244811">
    <property type="component" value="Chromosome 2"/>
</dbReference>
<evidence type="ECO:0000313" key="13">
    <source>
        <dbReference type="Proteomes" id="UP000244811"/>
    </source>
</evidence>
<feature type="transmembrane region" description="Helical" evidence="10">
    <location>
        <begin position="337"/>
        <end position="356"/>
    </location>
</feature>
<keyword evidence="2" id="KW-0813">Transport</keyword>
<feature type="transmembrane region" description="Helical" evidence="10">
    <location>
        <begin position="136"/>
        <end position="159"/>
    </location>
</feature>
<dbReference type="PANTHER" id="PTHR10110:SF86">
    <property type="entry name" value="SODIUM_HYDROGEN EXCHANGER 7"/>
    <property type="match status" value="1"/>
</dbReference>
<dbReference type="InterPro" id="IPR006153">
    <property type="entry name" value="Cation/H_exchanger_TM"/>
</dbReference>
<feature type="transmembrane region" description="Helical" evidence="10">
    <location>
        <begin position="276"/>
        <end position="293"/>
    </location>
</feature>
<keyword evidence="9" id="KW-0739">Sodium transport</keyword>
<dbReference type="GO" id="GO:0098719">
    <property type="term" value="P:sodium ion import across plasma membrane"/>
    <property type="evidence" value="ECO:0007669"/>
    <property type="project" value="TreeGrafter"/>
</dbReference>
<organism evidence="12 13">
    <name type="scientific">Theileria orientalis</name>
    <dbReference type="NCBI Taxonomy" id="68886"/>
    <lineage>
        <taxon>Eukaryota</taxon>
        <taxon>Sar</taxon>
        <taxon>Alveolata</taxon>
        <taxon>Apicomplexa</taxon>
        <taxon>Aconoidasida</taxon>
        <taxon>Piroplasmida</taxon>
        <taxon>Theileriidae</taxon>
        <taxon>Theileria</taxon>
    </lineage>
</organism>
<evidence type="ECO:0000256" key="3">
    <source>
        <dbReference type="ARBA" id="ARBA00022475"/>
    </source>
</evidence>
<evidence type="ECO:0000256" key="10">
    <source>
        <dbReference type="SAM" id="Phobius"/>
    </source>
</evidence>
<dbReference type="EMBL" id="CP056071">
    <property type="protein sequence ID" value="UKK01910.2"/>
    <property type="molecule type" value="Genomic_DNA"/>
</dbReference>
<feature type="transmembrane region" description="Helical" evidence="10">
    <location>
        <begin position="368"/>
        <end position="389"/>
    </location>
</feature>
<proteinExistence type="predicted"/>
<dbReference type="GO" id="GO:0015385">
    <property type="term" value="F:sodium:proton antiporter activity"/>
    <property type="evidence" value="ECO:0007669"/>
    <property type="project" value="InterPro"/>
</dbReference>
<evidence type="ECO:0000256" key="6">
    <source>
        <dbReference type="ARBA" id="ARBA00023053"/>
    </source>
</evidence>
<dbReference type="GO" id="GO:0051453">
    <property type="term" value="P:regulation of intracellular pH"/>
    <property type="evidence" value="ECO:0007669"/>
    <property type="project" value="TreeGrafter"/>
</dbReference>
<reference evidence="12" key="1">
    <citation type="submission" date="2022-07" db="EMBL/GenBank/DDBJ databases">
        <title>Evaluation of T. orientalis genome assembly methods using nanopore sequencing and analysis of variation between genomes.</title>
        <authorList>
            <person name="Yam J."/>
            <person name="Micallef M.L."/>
            <person name="Liu M."/>
            <person name="Djordjevic S.P."/>
            <person name="Bogema D.R."/>
            <person name="Jenkins C."/>
        </authorList>
    </citation>
    <scope>NUCLEOTIDE SEQUENCE</scope>
    <source>
        <strain evidence="12">Goon Nure</strain>
    </source>
</reference>
<evidence type="ECO:0000256" key="9">
    <source>
        <dbReference type="ARBA" id="ARBA00023201"/>
    </source>
</evidence>
<keyword evidence="3" id="KW-1003">Cell membrane</keyword>
<comment type="subcellular location">
    <subcellularLocation>
        <location evidence="1">Cell membrane</location>
        <topology evidence="1">Multi-pass membrane protein</topology>
    </subcellularLocation>
</comment>
<keyword evidence="4 10" id="KW-0812">Transmembrane</keyword>